<accession>A0AAV5WUC9</accession>
<dbReference type="EMBL" id="BTSY01000007">
    <property type="protein sequence ID" value="GMT35602.1"/>
    <property type="molecule type" value="Genomic_DNA"/>
</dbReference>
<dbReference type="Proteomes" id="UP001432322">
    <property type="component" value="Unassembled WGS sequence"/>
</dbReference>
<gene>
    <name evidence="1" type="ORF">PFISCL1PPCAC_26899</name>
</gene>
<protein>
    <submittedName>
        <fullName evidence="1">Uncharacterized protein</fullName>
    </submittedName>
</protein>
<evidence type="ECO:0000313" key="2">
    <source>
        <dbReference type="Proteomes" id="UP001432322"/>
    </source>
</evidence>
<sequence>SSAITLDRVIDSAKAADPETTLDLTHFLLKNPLITEKQFYLAFMRILYTPGGYGDGEVISYAEFIDRPIRRVTTAGLNELVNILFAVCSVKLNKVGLMLRRVKRDVDGRE</sequence>
<name>A0AAV5WUC9_9BILA</name>
<feature type="non-terminal residue" evidence="1">
    <location>
        <position position="1"/>
    </location>
</feature>
<comment type="caution">
    <text evidence="1">The sequence shown here is derived from an EMBL/GenBank/DDBJ whole genome shotgun (WGS) entry which is preliminary data.</text>
</comment>
<keyword evidence="2" id="KW-1185">Reference proteome</keyword>
<organism evidence="1 2">
    <name type="scientific">Pristionchus fissidentatus</name>
    <dbReference type="NCBI Taxonomy" id="1538716"/>
    <lineage>
        <taxon>Eukaryota</taxon>
        <taxon>Metazoa</taxon>
        <taxon>Ecdysozoa</taxon>
        <taxon>Nematoda</taxon>
        <taxon>Chromadorea</taxon>
        <taxon>Rhabditida</taxon>
        <taxon>Rhabditina</taxon>
        <taxon>Diplogasteromorpha</taxon>
        <taxon>Diplogasteroidea</taxon>
        <taxon>Neodiplogasteridae</taxon>
        <taxon>Pristionchus</taxon>
    </lineage>
</organism>
<feature type="non-terminal residue" evidence="1">
    <location>
        <position position="110"/>
    </location>
</feature>
<dbReference type="AlphaFoldDB" id="A0AAV5WUC9"/>
<evidence type="ECO:0000313" key="1">
    <source>
        <dbReference type="EMBL" id="GMT35602.1"/>
    </source>
</evidence>
<reference evidence="1" key="1">
    <citation type="submission" date="2023-10" db="EMBL/GenBank/DDBJ databases">
        <title>Genome assembly of Pristionchus species.</title>
        <authorList>
            <person name="Yoshida K."/>
            <person name="Sommer R.J."/>
        </authorList>
    </citation>
    <scope>NUCLEOTIDE SEQUENCE</scope>
    <source>
        <strain evidence="1">RS5133</strain>
    </source>
</reference>
<proteinExistence type="predicted"/>